<dbReference type="NCBIfam" id="NF033377">
    <property type="entry name" value="OMA_tautomer"/>
    <property type="match status" value="1"/>
</dbReference>
<comment type="similarity">
    <text evidence="1">Belongs to the PrpF family.</text>
</comment>
<dbReference type="InterPro" id="IPR007400">
    <property type="entry name" value="PrpF-like"/>
</dbReference>
<dbReference type="PANTHER" id="PTHR43709:SF3">
    <property type="entry name" value="ISOMERASE YBHH-RELATED"/>
    <property type="match status" value="1"/>
</dbReference>
<evidence type="ECO:0000313" key="3">
    <source>
        <dbReference type="EMBL" id="ABQ77518.1"/>
    </source>
</evidence>
<dbReference type="GO" id="GO:0050100">
    <property type="term" value="F:methylitaconate delta-isomerase activity"/>
    <property type="evidence" value="ECO:0007669"/>
    <property type="project" value="UniProtKB-EC"/>
</dbReference>
<accession>A5W058</accession>
<evidence type="ECO:0000256" key="2">
    <source>
        <dbReference type="ARBA" id="ARBA00023235"/>
    </source>
</evidence>
<dbReference type="Pfam" id="PF04303">
    <property type="entry name" value="PrpF"/>
    <property type="match status" value="1"/>
</dbReference>
<evidence type="ECO:0000256" key="1">
    <source>
        <dbReference type="ARBA" id="ARBA00007673"/>
    </source>
</evidence>
<dbReference type="PANTHER" id="PTHR43709">
    <property type="entry name" value="ACONITATE ISOMERASE-RELATED"/>
    <property type="match status" value="1"/>
</dbReference>
<name>A5W058_PSEP1</name>
<gene>
    <name evidence="3" type="ordered locus">Pput_1360</name>
</gene>
<dbReference type="SUPFAM" id="SSF54506">
    <property type="entry name" value="Diaminopimelate epimerase-like"/>
    <property type="match status" value="2"/>
</dbReference>
<dbReference type="eggNOG" id="COG2828">
    <property type="taxonomic scope" value="Bacteria"/>
</dbReference>
<organism evidence="3">
    <name type="scientific">Pseudomonas putida (strain ATCC 700007 / DSM 6899 / JCM 31910 / BCRC 17059 / LMG 24140 / F1)</name>
    <dbReference type="NCBI Taxonomy" id="351746"/>
    <lineage>
        <taxon>Bacteria</taxon>
        <taxon>Pseudomonadati</taxon>
        <taxon>Pseudomonadota</taxon>
        <taxon>Gammaproteobacteria</taxon>
        <taxon>Pseudomonadales</taxon>
        <taxon>Pseudomonadaceae</taxon>
        <taxon>Pseudomonas</taxon>
    </lineage>
</organism>
<sequence>MNQTRIPCVLMRGGTSKAAFFLDDDLPSDDQLRDQVLLRVMGSPDTRQIDGIGGGNSLTSKVAIIRKSSRPGVDVDYLFAQVQLDDKRVDFGQNCGNILSGVGPFAIERKLVIAQNNITPVRIFMENTGQIAIAHVPTSNGMVQYLGDARIDGVPGTAASVIVEFEDIAGSSCGSLLPTGNAVDTFEGIRATCIDNGMPVVLLKATDLDCSGYESPEQLESDINLKKKIEAIRLQAGPAMNLGDVSERTVPKICLIAAPKHGGAISSRNFIPHRCHSSIGVFGAVSVATACLINGSLAHEIAEIDNSTDLHISVEHPTGELTVNLRHNSGSILGCGLLRTARLLFEGFVCIPSTLWAPEKNEE</sequence>
<dbReference type="HOGENOM" id="CLU_026443_2_1_6"/>
<dbReference type="EC" id="5.3.3.6" evidence="3"/>
<keyword evidence="2 3" id="KW-0413">Isomerase</keyword>
<dbReference type="Gene3D" id="3.10.310.10">
    <property type="entry name" value="Diaminopimelate Epimerase, Chain A, domain 1"/>
    <property type="match status" value="2"/>
</dbReference>
<dbReference type="AlphaFoldDB" id="A5W058"/>
<dbReference type="KEGG" id="ppf:Pput_1360"/>
<reference evidence="3" key="1">
    <citation type="submission" date="2007-05" db="EMBL/GenBank/DDBJ databases">
        <title>Complete sequence of Pseudomonas putida F1.</title>
        <authorList>
            <consortium name="US DOE Joint Genome Institute"/>
            <person name="Copeland A."/>
            <person name="Lucas S."/>
            <person name="Lapidus A."/>
            <person name="Barry K."/>
            <person name="Detter J.C."/>
            <person name="Glavina del Rio T."/>
            <person name="Hammon N."/>
            <person name="Israni S."/>
            <person name="Dalin E."/>
            <person name="Tice H."/>
            <person name="Pitluck S."/>
            <person name="Chain P."/>
            <person name="Malfatti S."/>
            <person name="Shin M."/>
            <person name="Vergez L."/>
            <person name="Schmutz J."/>
            <person name="Larimer F."/>
            <person name="Land M."/>
            <person name="Hauser L."/>
            <person name="Kyrpides N."/>
            <person name="Lykidis A."/>
            <person name="Parales R."/>
            <person name="Richardson P."/>
        </authorList>
    </citation>
    <scope>NUCLEOTIDE SEQUENCE [LARGE SCALE GENOMIC DNA]</scope>
    <source>
        <strain evidence="3">F1</strain>
    </source>
</reference>
<protein>
    <submittedName>
        <fullName evidence="3">Methylitaconate delta2-delta3-isomerase</fullName>
        <ecNumber evidence="3">5.3.3.6</ecNumber>
    </submittedName>
</protein>
<proteinExistence type="inferred from homology"/>
<dbReference type="EMBL" id="CP000712">
    <property type="protein sequence ID" value="ABQ77518.1"/>
    <property type="molecule type" value="Genomic_DNA"/>
</dbReference>
<dbReference type="InterPro" id="IPR047687">
    <property type="entry name" value="OMA_tautomer-like"/>
</dbReference>